<feature type="transmembrane region" description="Helical" evidence="2">
    <location>
        <begin position="118"/>
        <end position="138"/>
    </location>
</feature>
<protein>
    <submittedName>
        <fullName evidence="3">(northern house mosquito) hypothetical protein</fullName>
    </submittedName>
</protein>
<sequence>MAANITTNSKSAPEGLPKQISLISYFLVCVGLIFGFVQLINGNVFNNQTCHNLMVVSCFIFHIALLVGIFQKNVVLVIMHGWFVFVASVFYSVQLIVDAAEKITIEHLNNFEITRIMLCLAVVCICFGFLNWLAIWVICGVKRYNRLEKSRKLAEHGNAASTSNLDGCCKYTNYLCLCNCFSCFYKDAVKHENNSPAGGPVPEANESTIAIANPACPKNPENVPESGLTEPTPGTSVQKNDHVITSASFNKSENEESVNLLMDKQSTIKKSRC</sequence>
<name>A0A8D8GYR9_CULPI</name>
<dbReference type="AlphaFoldDB" id="A0A8D8GYR9"/>
<dbReference type="EMBL" id="HBUE01190504">
    <property type="protein sequence ID" value="CAG6524938.1"/>
    <property type="molecule type" value="Transcribed_RNA"/>
</dbReference>
<feature type="transmembrane region" description="Helical" evidence="2">
    <location>
        <begin position="20"/>
        <end position="40"/>
    </location>
</feature>
<organism evidence="3">
    <name type="scientific">Culex pipiens</name>
    <name type="common">House mosquito</name>
    <dbReference type="NCBI Taxonomy" id="7175"/>
    <lineage>
        <taxon>Eukaryota</taxon>
        <taxon>Metazoa</taxon>
        <taxon>Ecdysozoa</taxon>
        <taxon>Arthropoda</taxon>
        <taxon>Hexapoda</taxon>
        <taxon>Insecta</taxon>
        <taxon>Pterygota</taxon>
        <taxon>Neoptera</taxon>
        <taxon>Endopterygota</taxon>
        <taxon>Diptera</taxon>
        <taxon>Nematocera</taxon>
        <taxon>Culicoidea</taxon>
        <taxon>Culicidae</taxon>
        <taxon>Culicinae</taxon>
        <taxon>Culicini</taxon>
        <taxon>Culex</taxon>
        <taxon>Culex</taxon>
    </lineage>
</organism>
<keyword evidence="2" id="KW-0472">Membrane</keyword>
<feature type="region of interest" description="Disordered" evidence="1">
    <location>
        <begin position="221"/>
        <end position="240"/>
    </location>
</feature>
<keyword evidence="2" id="KW-0812">Transmembrane</keyword>
<dbReference type="EMBL" id="HBUE01296388">
    <property type="protein sequence ID" value="CAG6576627.1"/>
    <property type="molecule type" value="Transcribed_RNA"/>
</dbReference>
<evidence type="ECO:0000256" key="2">
    <source>
        <dbReference type="SAM" id="Phobius"/>
    </source>
</evidence>
<keyword evidence="2" id="KW-1133">Transmembrane helix</keyword>
<feature type="transmembrane region" description="Helical" evidence="2">
    <location>
        <begin position="76"/>
        <end position="97"/>
    </location>
</feature>
<proteinExistence type="predicted"/>
<feature type="transmembrane region" description="Helical" evidence="2">
    <location>
        <begin position="52"/>
        <end position="70"/>
    </location>
</feature>
<evidence type="ECO:0000256" key="1">
    <source>
        <dbReference type="SAM" id="MobiDB-lite"/>
    </source>
</evidence>
<reference evidence="3" key="1">
    <citation type="submission" date="2021-05" db="EMBL/GenBank/DDBJ databases">
        <authorList>
            <person name="Alioto T."/>
            <person name="Alioto T."/>
            <person name="Gomez Garrido J."/>
        </authorList>
    </citation>
    <scope>NUCLEOTIDE SEQUENCE</scope>
</reference>
<evidence type="ECO:0000313" key="3">
    <source>
        <dbReference type="EMBL" id="CAG6524938.1"/>
    </source>
</evidence>
<accession>A0A8D8GYR9</accession>